<dbReference type="Gene3D" id="1.20.5.420">
    <property type="entry name" value="Immunoglobulin FC, subunit C"/>
    <property type="match status" value="1"/>
</dbReference>
<dbReference type="PANTHER" id="PTHR46009:SF1">
    <property type="entry name" value="VACUOLAR PROTEIN SORTING-ASSOCIATED PROTEIN VTA1 HOMOLOG"/>
    <property type="match status" value="1"/>
</dbReference>
<dbReference type="Pfam" id="PF18097">
    <property type="entry name" value="Vta1_C"/>
    <property type="match status" value="1"/>
</dbReference>
<sequence length="384" mass="42877">SVVCCFAERIIFAIYKLFFIINKKILWNSNQHQYQFESSRRKMVKFPPVPAEVKPLAHLLKLAEEHDERNVVVAYWARMSACLLALKLVPGKKTPETAELIRALLDWLEKTKKINADNDGLSSETTAQALIEDYALKLFQYADQQDQAEIFNKNTVKTFYTAGMLMDVLDQFGALPDDIREKRKYAKWKAAYIHNCLKAGEVPLSGPPKPYNVGSGIVHNSQLSEEELASYTKYTGPINFEELKKPPNPVTPPPDFVIPFNPPQKPPTDDPADFFHAPASSPITPLVPLDPPSFPAFDDQPPPASTTPIQPPVVTTPIQPPVATTPIQPPVAHAAGQFAPTPEHIQKAQKFSKYATSALNYDDVKNAVDYLQKAMNLLTMGREE</sequence>
<evidence type="ECO:0000313" key="12">
    <source>
        <dbReference type="Proteomes" id="UP001153737"/>
    </source>
</evidence>
<evidence type="ECO:0000256" key="1">
    <source>
        <dbReference type="ARBA" id="ARBA00004481"/>
    </source>
</evidence>
<evidence type="ECO:0000259" key="9">
    <source>
        <dbReference type="Pfam" id="PF04652"/>
    </source>
</evidence>
<evidence type="ECO:0000313" key="11">
    <source>
        <dbReference type="EMBL" id="CAH1117406.1"/>
    </source>
</evidence>
<gene>
    <name evidence="11" type="ORF">PHAECO_LOCUS1729</name>
</gene>
<dbReference type="InterPro" id="IPR039431">
    <property type="entry name" value="Vta1/CALS_N"/>
</dbReference>
<dbReference type="GO" id="GO:0010008">
    <property type="term" value="C:endosome membrane"/>
    <property type="evidence" value="ECO:0007669"/>
    <property type="project" value="UniProtKB-SubCell"/>
</dbReference>
<dbReference type="GO" id="GO:0015031">
    <property type="term" value="P:protein transport"/>
    <property type="evidence" value="ECO:0007669"/>
    <property type="project" value="UniProtKB-KW"/>
</dbReference>
<comment type="subcellular location">
    <subcellularLocation>
        <location evidence="2">Cytoplasm</location>
    </subcellularLocation>
    <subcellularLocation>
        <location evidence="1">Endosome membrane</location>
        <topology evidence="1">Peripheral membrane protein</topology>
    </subcellularLocation>
</comment>
<dbReference type="InterPro" id="IPR044538">
    <property type="entry name" value="Vta1-like"/>
</dbReference>
<evidence type="ECO:0000256" key="5">
    <source>
        <dbReference type="ARBA" id="ARBA00022490"/>
    </source>
</evidence>
<evidence type="ECO:0000256" key="6">
    <source>
        <dbReference type="ARBA" id="ARBA00022753"/>
    </source>
</evidence>
<evidence type="ECO:0000256" key="4">
    <source>
        <dbReference type="ARBA" id="ARBA00022448"/>
    </source>
</evidence>
<evidence type="ECO:0000256" key="2">
    <source>
        <dbReference type="ARBA" id="ARBA00004496"/>
    </source>
</evidence>
<dbReference type="OrthoDB" id="391137at2759"/>
<comment type="similarity">
    <text evidence="3">Belongs to the VTA1 family.</text>
</comment>
<proteinExistence type="inferred from homology"/>
<dbReference type="Gene3D" id="1.25.40.270">
    <property type="entry name" value="Vacuolar protein sorting-associated protein vta1"/>
    <property type="match status" value="1"/>
</dbReference>
<organism evidence="11 12">
    <name type="scientific">Phaedon cochleariae</name>
    <name type="common">Mustard beetle</name>
    <dbReference type="NCBI Taxonomy" id="80249"/>
    <lineage>
        <taxon>Eukaryota</taxon>
        <taxon>Metazoa</taxon>
        <taxon>Ecdysozoa</taxon>
        <taxon>Arthropoda</taxon>
        <taxon>Hexapoda</taxon>
        <taxon>Insecta</taxon>
        <taxon>Pterygota</taxon>
        <taxon>Neoptera</taxon>
        <taxon>Endopterygota</taxon>
        <taxon>Coleoptera</taxon>
        <taxon>Polyphaga</taxon>
        <taxon>Cucujiformia</taxon>
        <taxon>Chrysomeloidea</taxon>
        <taxon>Chrysomelidae</taxon>
        <taxon>Chrysomelinae</taxon>
        <taxon>Chrysomelini</taxon>
        <taxon>Phaedon</taxon>
    </lineage>
</organism>
<dbReference type="AlphaFoldDB" id="A0A9P0GMG2"/>
<keyword evidence="5" id="KW-0963">Cytoplasm</keyword>
<evidence type="ECO:0000256" key="7">
    <source>
        <dbReference type="ARBA" id="ARBA00022927"/>
    </source>
</evidence>
<dbReference type="Pfam" id="PF04652">
    <property type="entry name" value="Vta1"/>
    <property type="match status" value="1"/>
</dbReference>
<feature type="domain" description="Vta1 C-terminal" evidence="10">
    <location>
        <begin position="342"/>
        <end position="379"/>
    </location>
</feature>
<name>A0A9P0GMG2_PHACE</name>
<feature type="non-terminal residue" evidence="11">
    <location>
        <position position="1"/>
    </location>
</feature>
<protein>
    <recommendedName>
        <fullName evidence="13">Vacuolar protein</fullName>
    </recommendedName>
</protein>
<keyword evidence="8" id="KW-0472">Membrane</keyword>
<evidence type="ECO:0000259" key="10">
    <source>
        <dbReference type="Pfam" id="PF18097"/>
    </source>
</evidence>
<reference evidence="11" key="2">
    <citation type="submission" date="2022-10" db="EMBL/GenBank/DDBJ databases">
        <authorList>
            <consortium name="ENA_rothamsted_submissions"/>
            <consortium name="culmorum"/>
            <person name="King R."/>
        </authorList>
    </citation>
    <scope>NUCLEOTIDE SEQUENCE</scope>
</reference>
<keyword evidence="6" id="KW-0967">Endosome</keyword>
<keyword evidence="7" id="KW-0653">Protein transport</keyword>
<evidence type="ECO:0000256" key="8">
    <source>
        <dbReference type="ARBA" id="ARBA00023136"/>
    </source>
</evidence>
<dbReference type="GO" id="GO:0005771">
    <property type="term" value="C:multivesicular body"/>
    <property type="evidence" value="ECO:0007669"/>
    <property type="project" value="TreeGrafter"/>
</dbReference>
<evidence type="ECO:0008006" key="13">
    <source>
        <dbReference type="Google" id="ProtNLM"/>
    </source>
</evidence>
<feature type="domain" description="Vta1/callose synthase N-terminal" evidence="9">
    <location>
        <begin position="56"/>
        <end position="198"/>
    </location>
</feature>
<dbReference type="PANTHER" id="PTHR46009">
    <property type="entry name" value="VACUOLAR PROTEIN SORTING-ASSOCIATED PROTEIN VTA1 HOMOLOG"/>
    <property type="match status" value="1"/>
</dbReference>
<dbReference type="GO" id="GO:0032511">
    <property type="term" value="P:late endosome to vacuole transport via multivesicular body sorting pathway"/>
    <property type="evidence" value="ECO:0007669"/>
    <property type="project" value="InterPro"/>
</dbReference>
<dbReference type="InterPro" id="IPR023175">
    <property type="entry name" value="Vta1/CALS_N_sf"/>
</dbReference>
<keyword evidence="12" id="KW-1185">Reference proteome</keyword>
<reference evidence="11" key="1">
    <citation type="submission" date="2022-01" db="EMBL/GenBank/DDBJ databases">
        <authorList>
            <person name="King R."/>
        </authorList>
    </citation>
    <scope>NUCLEOTIDE SEQUENCE</scope>
</reference>
<keyword evidence="4" id="KW-0813">Transport</keyword>
<dbReference type="Proteomes" id="UP001153737">
    <property type="component" value="Chromosome 10"/>
</dbReference>
<dbReference type="InterPro" id="IPR041212">
    <property type="entry name" value="Vta1_C"/>
</dbReference>
<dbReference type="EMBL" id="OU896716">
    <property type="protein sequence ID" value="CAH1117406.1"/>
    <property type="molecule type" value="Genomic_DNA"/>
</dbReference>
<accession>A0A9P0GMG2</accession>
<evidence type="ECO:0000256" key="3">
    <source>
        <dbReference type="ARBA" id="ARBA00007895"/>
    </source>
</evidence>